<organism evidence="2 3">
    <name type="scientific">Apolygus lucorum</name>
    <name type="common">Small green plant bug</name>
    <name type="synonym">Lygocoris lucorum</name>
    <dbReference type="NCBI Taxonomy" id="248454"/>
    <lineage>
        <taxon>Eukaryota</taxon>
        <taxon>Metazoa</taxon>
        <taxon>Ecdysozoa</taxon>
        <taxon>Arthropoda</taxon>
        <taxon>Hexapoda</taxon>
        <taxon>Insecta</taxon>
        <taxon>Pterygota</taxon>
        <taxon>Neoptera</taxon>
        <taxon>Paraneoptera</taxon>
        <taxon>Hemiptera</taxon>
        <taxon>Heteroptera</taxon>
        <taxon>Panheteroptera</taxon>
        <taxon>Cimicomorpha</taxon>
        <taxon>Miridae</taxon>
        <taxon>Mirini</taxon>
        <taxon>Apolygus</taxon>
    </lineage>
</organism>
<keyword evidence="3" id="KW-1185">Reference proteome</keyword>
<comment type="caution">
    <text evidence="2">The sequence shown here is derived from an EMBL/GenBank/DDBJ whole genome shotgun (WGS) entry which is preliminary data.</text>
</comment>
<protein>
    <submittedName>
        <fullName evidence="2">Uncharacterized protein</fullName>
    </submittedName>
</protein>
<sequence length="345" mass="39607">MSFKKALANHESRQEEVESPAFDEIAVSSQPIPIQDIVVQQIGSDSETGSVAPCEDGEEMSKERFRQARKRKAALRSAVMKNLPKKVKKTSSVKSVASARPNSPALNLKKVQEVSDQTLSILTHFEAEEEVARTKEIIQKYETVVDMVQVHHWIQVSDYIFDRNLEHLTEQPIKREDSLKTKFWKATLMLLNKAYEDWRSTEESTPLYRKLKKKSADEDVGSPPVFDPYPDMDTFYNIVDNIIGSAPAETNWPSSNTYVRRSETEGVSLSAKQGSAPYFVDLKWYEKRRTKSMDSREMWRYAEFRSKHQFQKNGPIYRAIMSLQQAILQELREKGASSTLTSLKK</sequence>
<evidence type="ECO:0000313" key="2">
    <source>
        <dbReference type="EMBL" id="KAF6216774.1"/>
    </source>
</evidence>
<evidence type="ECO:0000313" key="3">
    <source>
        <dbReference type="Proteomes" id="UP000466442"/>
    </source>
</evidence>
<dbReference type="AlphaFoldDB" id="A0A8S9Y7D9"/>
<proteinExistence type="predicted"/>
<dbReference type="Proteomes" id="UP000466442">
    <property type="component" value="Linkage Group LG1"/>
</dbReference>
<reference evidence="2" key="1">
    <citation type="journal article" date="2021" name="Mol. Ecol. Resour.">
        <title>Apolygus lucorum genome provides insights into omnivorousness and mesophyll feeding.</title>
        <authorList>
            <person name="Liu Y."/>
            <person name="Liu H."/>
            <person name="Wang H."/>
            <person name="Huang T."/>
            <person name="Liu B."/>
            <person name="Yang B."/>
            <person name="Yin L."/>
            <person name="Li B."/>
            <person name="Zhang Y."/>
            <person name="Zhang S."/>
            <person name="Jiang F."/>
            <person name="Zhang X."/>
            <person name="Ren Y."/>
            <person name="Wang B."/>
            <person name="Wang S."/>
            <person name="Lu Y."/>
            <person name="Wu K."/>
            <person name="Fan W."/>
            <person name="Wang G."/>
        </authorList>
    </citation>
    <scope>NUCLEOTIDE SEQUENCE</scope>
    <source>
        <strain evidence="2">12Hb</strain>
    </source>
</reference>
<name>A0A8S9Y7D9_APOLU</name>
<evidence type="ECO:0000256" key="1">
    <source>
        <dbReference type="SAM" id="MobiDB-lite"/>
    </source>
</evidence>
<feature type="region of interest" description="Disordered" evidence="1">
    <location>
        <begin position="1"/>
        <end position="24"/>
    </location>
</feature>
<gene>
    <name evidence="2" type="ORF">GE061_001124</name>
</gene>
<accession>A0A8S9Y7D9</accession>
<dbReference type="EMBL" id="WIXP02000001">
    <property type="protein sequence ID" value="KAF6216774.1"/>
    <property type="molecule type" value="Genomic_DNA"/>
</dbReference>